<dbReference type="EMBL" id="CAXDID020000024">
    <property type="protein sequence ID" value="CAL5989587.1"/>
    <property type="molecule type" value="Genomic_DNA"/>
</dbReference>
<comment type="caution">
    <text evidence="2">The sequence shown here is derived from an EMBL/GenBank/DDBJ whole genome shotgun (WGS) entry which is preliminary data.</text>
</comment>
<dbReference type="Proteomes" id="UP001642409">
    <property type="component" value="Unassembled WGS sequence"/>
</dbReference>
<evidence type="ECO:0000313" key="5">
    <source>
        <dbReference type="Proteomes" id="UP001642409"/>
    </source>
</evidence>
<evidence type="ECO:0000313" key="2">
    <source>
        <dbReference type="EMBL" id="CAI9922175.1"/>
    </source>
</evidence>
<reference evidence="2" key="1">
    <citation type="submission" date="2023-06" db="EMBL/GenBank/DDBJ databases">
        <authorList>
            <person name="Kurt Z."/>
        </authorList>
    </citation>
    <scope>NUCLEOTIDE SEQUENCE</scope>
</reference>
<dbReference type="EMBL" id="CATOUU010000248">
    <property type="protein sequence ID" value="CAI9922168.1"/>
    <property type="molecule type" value="Genomic_DNA"/>
</dbReference>
<gene>
    <name evidence="3" type="ORF">HINF_LOCUS10929</name>
    <name evidence="4" type="ORF">HINF_LOCUS10937</name>
    <name evidence="1" type="ORF">HINF_LOCUS9813</name>
    <name evidence="2" type="ORF">HINF_LOCUS9820</name>
</gene>
<dbReference type="EMBL" id="CATOUU010000248">
    <property type="protein sequence ID" value="CAI9922175.1"/>
    <property type="molecule type" value="Genomic_DNA"/>
</dbReference>
<evidence type="ECO:0000313" key="3">
    <source>
        <dbReference type="EMBL" id="CAL5989587.1"/>
    </source>
</evidence>
<sequence length="223" mass="25759">MLFTTKYYINSQPYLHLYKLIKIQLQSKYSYISHSLNFRLYQFGLLYRNCKFTRIIISFRYTYTLGAPPQPRQPTARIQASRCNVAASCKPIYTGIHLRRTICVSKEAMERLPLSNPEGSLTAAQHFEPGILPSATDLAQPHLRKRDAAMNEKRNRMNSSSITLNATSALILTVELNRSYSQNIVIVNQIYVQQVFFYNFSQSYYIIINHFLGYLIIGHSSLI</sequence>
<name>A0AA86NLL1_9EUKA</name>
<accession>A0AA86NLL1</accession>
<evidence type="ECO:0000313" key="4">
    <source>
        <dbReference type="EMBL" id="CAL5989603.1"/>
    </source>
</evidence>
<reference evidence="3 5" key="2">
    <citation type="submission" date="2024-07" db="EMBL/GenBank/DDBJ databases">
        <authorList>
            <person name="Akdeniz Z."/>
        </authorList>
    </citation>
    <scope>NUCLEOTIDE SEQUENCE [LARGE SCALE GENOMIC DNA]</scope>
</reference>
<dbReference type="EMBL" id="CAXDID020000024">
    <property type="protein sequence ID" value="CAL5989603.1"/>
    <property type="molecule type" value="Genomic_DNA"/>
</dbReference>
<protein>
    <submittedName>
        <fullName evidence="3">Hypothetical_protein</fullName>
    </submittedName>
</protein>
<dbReference type="AlphaFoldDB" id="A0AA86NLL1"/>
<proteinExistence type="predicted"/>
<evidence type="ECO:0000313" key="1">
    <source>
        <dbReference type="EMBL" id="CAI9922168.1"/>
    </source>
</evidence>
<keyword evidence="5" id="KW-1185">Reference proteome</keyword>
<organism evidence="2">
    <name type="scientific">Hexamita inflata</name>
    <dbReference type="NCBI Taxonomy" id="28002"/>
    <lineage>
        <taxon>Eukaryota</taxon>
        <taxon>Metamonada</taxon>
        <taxon>Diplomonadida</taxon>
        <taxon>Hexamitidae</taxon>
        <taxon>Hexamitinae</taxon>
        <taxon>Hexamita</taxon>
    </lineage>
</organism>